<dbReference type="GO" id="GO:0003735">
    <property type="term" value="F:structural constituent of ribosome"/>
    <property type="evidence" value="ECO:0007669"/>
    <property type="project" value="InterPro"/>
</dbReference>
<dbReference type="FunFam" id="3.30.1550.10:FF:000002">
    <property type="entry name" value="60S ribosomal protein L12"/>
    <property type="match status" value="1"/>
</dbReference>
<evidence type="ECO:0000313" key="7">
    <source>
        <dbReference type="EMBL" id="KAH9325811.1"/>
    </source>
</evidence>
<evidence type="ECO:0000256" key="2">
    <source>
        <dbReference type="ARBA" id="ARBA00022980"/>
    </source>
</evidence>
<dbReference type="GO" id="GO:0022625">
    <property type="term" value="C:cytosolic large ribosomal subunit"/>
    <property type="evidence" value="ECO:0007669"/>
    <property type="project" value="TreeGrafter"/>
</dbReference>
<dbReference type="PANTHER" id="PTHR11661:SF2">
    <property type="entry name" value="LARGE RIBOSOMAL SUBUNIT PROTEIN UL11"/>
    <property type="match status" value="1"/>
</dbReference>
<dbReference type="InterPro" id="IPR020783">
    <property type="entry name" value="Ribosomal_uL11_C"/>
</dbReference>
<keyword evidence="3 4" id="KW-0687">Ribonucleoprotein</keyword>
<comment type="similarity">
    <text evidence="1 4">Belongs to the universal ribosomal protein uL11 family.</text>
</comment>
<dbReference type="GO" id="GO:0070180">
    <property type="term" value="F:large ribosomal subunit rRNA binding"/>
    <property type="evidence" value="ECO:0007669"/>
    <property type="project" value="TreeGrafter"/>
</dbReference>
<dbReference type="Pfam" id="PF03946">
    <property type="entry name" value="Ribosomal_L11_N"/>
    <property type="match status" value="1"/>
</dbReference>
<feature type="domain" description="Large ribosomal subunit protein uL11 C-terminal" evidence="5">
    <location>
        <begin position="75"/>
        <end position="115"/>
    </location>
</feature>
<sequence>MLPKLEPSQVVGVFLLVTEGEIGVASSLSPKIGPLGLSLKKIGEEIAKETVRDWKGLRVTVNLTVQNCQKKVTVVPSIIFLVIKAMKEPDRDRKKKKNIKHTMNISLDNVIEIVK</sequence>
<comment type="caution">
    <text evidence="7">The sequence shown here is derived from an EMBL/GenBank/DDBJ whole genome shotgun (WGS) entry which is preliminary data.</text>
</comment>
<protein>
    <recommendedName>
        <fullName evidence="9">Ribosomal protein L12</fullName>
    </recommendedName>
</protein>
<evidence type="ECO:0008006" key="9">
    <source>
        <dbReference type="Google" id="ProtNLM"/>
    </source>
</evidence>
<evidence type="ECO:0000259" key="5">
    <source>
        <dbReference type="Pfam" id="PF00298"/>
    </source>
</evidence>
<dbReference type="EMBL" id="JAHRHJ020000002">
    <property type="protein sequence ID" value="KAH9325811.1"/>
    <property type="molecule type" value="Genomic_DNA"/>
</dbReference>
<reference evidence="7 8" key="1">
    <citation type="journal article" date="2021" name="Nat. Plants">
        <title>The Taxus genome provides insights into paclitaxel biosynthesis.</title>
        <authorList>
            <person name="Xiong X."/>
            <person name="Gou J."/>
            <person name="Liao Q."/>
            <person name="Li Y."/>
            <person name="Zhou Q."/>
            <person name="Bi G."/>
            <person name="Li C."/>
            <person name="Du R."/>
            <person name="Wang X."/>
            <person name="Sun T."/>
            <person name="Guo L."/>
            <person name="Liang H."/>
            <person name="Lu P."/>
            <person name="Wu Y."/>
            <person name="Zhang Z."/>
            <person name="Ro D.K."/>
            <person name="Shang Y."/>
            <person name="Huang S."/>
            <person name="Yan J."/>
        </authorList>
    </citation>
    <scope>NUCLEOTIDE SEQUENCE [LARGE SCALE GENOMIC DNA]</scope>
    <source>
        <strain evidence="7">Ta-2019</strain>
    </source>
</reference>
<dbReference type="Proteomes" id="UP000824469">
    <property type="component" value="Unassembled WGS sequence"/>
</dbReference>
<dbReference type="GO" id="GO:0006412">
    <property type="term" value="P:translation"/>
    <property type="evidence" value="ECO:0007669"/>
    <property type="project" value="InterPro"/>
</dbReference>
<evidence type="ECO:0000256" key="3">
    <source>
        <dbReference type="ARBA" id="ARBA00023274"/>
    </source>
</evidence>
<dbReference type="InterPro" id="IPR036796">
    <property type="entry name" value="Ribosomal_uL11_N_sf"/>
</dbReference>
<dbReference type="PANTHER" id="PTHR11661">
    <property type="entry name" value="60S RIBOSOMAL PROTEIN L12"/>
    <property type="match status" value="1"/>
</dbReference>
<evidence type="ECO:0000259" key="6">
    <source>
        <dbReference type="Pfam" id="PF03946"/>
    </source>
</evidence>
<dbReference type="SUPFAM" id="SSF54747">
    <property type="entry name" value="Ribosomal L11/L12e N-terminal domain"/>
    <property type="match status" value="1"/>
</dbReference>
<feature type="domain" description="Large ribosomal subunit protein uL11 N-terminal" evidence="6">
    <location>
        <begin position="15"/>
        <end position="67"/>
    </location>
</feature>
<dbReference type="SMART" id="SM00649">
    <property type="entry name" value="RL11"/>
    <property type="match status" value="1"/>
</dbReference>
<proteinExistence type="inferred from homology"/>
<name>A0AA38GNC5_TAXCH</name>
<evidence type="ECO:0000313" key="8">
    <source>
        <dbReference type="Proteomes" id="UP000824469"/>
    </source>
</evidence>
<dbReference type="InterPro" id="IPR020784">
    <property type="entry name" value="Ribosomal_uL11_N"/>
</dbReference>
<keyword evidence="2 4" id="KW-0689">Ribosomal protein</keyword>
<dbReference type="Pfam" id="PF00298">
    <property type="entry name" value="Ribosomal_L11"/>
    <property type="match status" value="1"/>
</dbReference>
<evidence type="ECO:0000256" key="1">
    <source>
        <dbReference type="ARBA" id="ARBA00010537"/>
    </source>
</evidence>
<accession>A0AA38GNC5</accession>
<dbReference type="AlphaFoldDB" id="A0AA38GNC5"/>
<dbReference type="InterPro" id="IPR000911">
    <property type="entry name" value="Ribosomal_uL11"/>
</dbReference>
<gene>
    <name evidence="7" type="ORF">KI387_005989</name>
</gene>
<evidence type="ECO:0000256" key="4">
    <source>
        <dbReference type="RuleBase" id="RU003978"/>
    </source>
</evidence>
<feature type="non-terminal residue" evidence="7">
    <location>
        <position position="115"/>
    </location>
</feature>
<keyword evidence="8" id="KW-1185">Reference proteome</keyword>
<organism evidence="7 8">
    <name type="scientific">Taxus chinensis</name>
    <name type="common">Chinese yew</name>
    <name type="synonym">Taxus wallichiana var. chinensis</name>
    <dbReference type="NCBI Taxonomy" id="29808"/>
    <lineage>
        <taxon>Eukaryota</taxon>
        <taxon>Viridiplantae</taxon>
        <taxon>Streptophyta</taxon>
        <taxon>Embryophyta</taxon>
        <taxon>Tracheophyta</taxon>
        <taxon>Spermatophyta</taxon>
        <taxon>Pinopsida</taxon>
        <taxon>Pinidae</taxon>
        <taxon>Conifers II</taxon>
        <taxon>Cupressales</taxon>
        <taxon>Taxaceae</taxon>
        <taxon>Taxus</taxon>
    </lineage>
</organism>
<dbReference type="Gene3D" id="3.30.1550.10">
    <property type="entry name" value="Ribosomal protein L11/L12, N-terminal domain"/>
    <property type="match status" value="1"/>
</dbReference>